<feature type="transmembrane region" description="Helical" evidence="1">
    <location>
        <begin position="6"/>
        <end position="26"/>
    </location>
</feature>
<protein>
    <submittedName>
        <fullName evidence="2">Uncharacterized protein</fullName>
    </submittedName>
</protein>
<evidence type="ECO:0000313" key="2">
    <source>
        <dbReference type="EMBL" id="KAB8135710.1"/>
    </source>
</evidence>
<dbReference type="Proteomes" id="UP000480246">
    <property type="component" value="Unassembled WGS sequence"/>
</dbReference>
<reference evidence="2 3" key="1">
    <citation type="submission" date="2019-10" db="EMBL/GenBank/DDBJ databases">
        <title>Gracilibacillus sp. nov. isolated from rice seeds.</title>
        <authorList>
            <person name="He S."/>
        </authorList>
    </citation>
    <scope>NUCLEOTIDE SEQUENCE [LARGE SCALE GENOMIC DNA]</scope>
    <source>
        <strain evidence="2 3">TD8</strain>
    </source>
</reference>
<dbReference type="AlphaFoldDB" id="A0A7C8KS88"/>
<keyword evidence="3" id="KW-1185">Reference proteome</keyword>
<keyword evidence="1" id="KW-0812">Transmembrane</keyword>
<keyword evidence="1" id="KW-0472">Membrane</keyword>
<proteinExistence type="predicted"/>
<dbReference type="RefSeq" id="WP_153403162.1">
    <property type="nucleotide sequence ID" value="NZ_ML762430.1"/>
</dbReference>
<name>A0A7C8KS88_9BACI</name>
<evidence type="ECO:0000313" key="3">
    <source>
        <dbReference type="Proteomes" id="UP000480246"/>
    </source>
</evidence>
<evidence type="ECO:0000256" key="1">
    <source>
        <dbReference type="SAM" id="Phobius"/>
    </source>
</evidence>
<accession>A0A7C8KS88</accession>
<keyword evidence="1" id="KW-1133">Transmembrane helix</keyword>
<dbReference type="OrthoDB" id="2970049at2"/>
<comment type="caution">
    <text evidence="2">The sequence shown here is derived from an EMBL/GenBank/DDBJ whole genome shotgun (WGS) entry which is preliminary data.</text>
</comment>
<dbReference type="EMBL" id="WEID01000052">
    <property type="protein sequence ID" value="KAB8135710.1"/>
    <property type="molecule type" value="Genomic_DNA"/>
</dbReference>
<sequence>MKYQKLFLISFIINIIAVVLVTFFLGDHFQVKETIKQNEQRLFREFVNNQEALKINLRNALQDTDEIDKMELTEALNVNYANLMLSEQISLPDKLEWFSSSLYGYNYQLLEDFKDEAQENSTREELQTIIDTINTYQKALQFDYYDTPEEMRRKFESATEDVIIPFFNNSNPF</sequence>
<gene>
    <name evidence="2" type="ORF">F9U64_10550</name>
</gene>
<organism evidence="2 3">
    <name type="scientific">Gracilibacillus oryzae</name>
    <dbReference type="NCBI Taxonomy" id="1672701"/>
    <lineage>
        <taxon>Bacteria</taxon>
        <taxon>Bacillati</taxon>
        <taxon>Bacillota</taxon>
        <taxon>Bacilli</taxon>
        <taxon>Bacillales</taxon>
        <taxon>Bacillaceae</taxon>
        <taxon>Gracilibacillus</taxon>
    </lineage>
</organism>